<accession>W2RQ53</accession>
<protein>
    <recommendedName>
        <fullName evidence="1">Heterokaryon incompatibility domain-containing protein</fullName>
    </recommendedName>
</protein>
<dbReference type="PANTHER" id="PTHR24148:SF73">
    <property type="entry name" value="HET DOMAIN PROTEIN (AFU_ORTHOLOGUE AFUA_8G01020)"/>
    <property type="match status" value="1"/>
</dbReference>
<dbReference type="InterPro" id="IPR010730">
    <property type="entry name" value="HET"/>
</dbReference>
<feature type="domain" description="Heterokaryon incompatibility" evidence="1">
    <location>
        <begin position="58"/>
        <end position="242"/>
    </location>
</feature>
<dbReference type="GeneID" id="19973794"/>
<gene>
    <name evidence="2" type="ORF">HMPREF1541_06455</name>
</gene>
<dbReference type="Pfam" id="PF06985">
    <property type="entry name" value="HET"/>
    <property type="match status" value="1"/>
</dbReference>
<dbReference type="InterPro" id="IPR052895">
    <property type="entry name" value="HetReg/Transcr_Mod"/>
</dbReference>
<keyword evidence="3" id="KW-1185">Reference proteome</keyword>
<evidence type="ECO:0000313" key="2">
    <source>
        <dbReference type="EMBL" id="ETN38420.1"/>
    </source>
</evidence>
<reference evidence="2 3" key="1">
    <citation type="submission" date="2013-03" db="EMBL/GenBank/DDBJ databases">
        <title>The Genome Sequence of Phialophora europaea CBS 101466.</title>
        <authorList>
            <consortium name="The Broad Institute Genomics Platform"/>
            <person name="Cuomo C."/>
            <person name="de Hoog S."/>
            <person name="Gorbushina A."/>
            <person name="Walker B."/>
            <person name="Young S.K."/>
            <person name="Zeng Q."/>
            <person name="Gargeya S."/>
            <person name="Fitzgerald M."/>
            <person name="Haas B."/>
            <person name="Abouelleil A."/>
            <person name="Allen A.W."/>
            <person name="Alvarado L."/>
            <person name="Arachchi H.M."/>
            <person name="Berlin A.M."/>
            <person name="Chapman S.B."/>
            <person name="Gainer-Dewar J."/>
            <person name="Goldberg J."/>
            <person name="Griggs A."/>
            <person name="Gujja S."/>
            <person name="Hansen M."/>
            <person name="Howarth C."/>
            <person name="Imamovic A."/>
            <person name="Ireland A."/>
            <person name="Larimer J."/>
            <person name="McCowan C."/>
            <person name="Murphy C."/>
            <person name="Pearson M."/>
            <person name="Poon T.W."/>
            <person name="Priest M."/>
            <person name="Roberts A."/>
            <person name="Saif S."/>
            <person name="Shea T."/>
            <person name="Sisk P."/>
            <person name="Sykes S."/>
            <person name="Wortman J."/>
            <person name="Nusbaum C."/>
            <person name="Birren B."/>
        </authorList>
    </citation>
    <scope>NUCLEOTIDE SEQUENCE [LARGE SCALE GENOMIC DNA]</scope>
    <source>
        <strain evidence="2 3">CBS 101466</strain>
    </source>
</reference>
<evidence type="ECO:0000259" key="1">
    <source>
        <dbReference type="Pfam" id="PF06985"/>
    </source>
</evidence>
<name>W2RQ53_CYPE1</name>
<proteinExistence type="predicted"/>
<dbReference type="STRING" id="1220924.W2RQ53"/>
<sequence length="732" mass="82049">MDDRILRFIQENPSHTLYRHRPLETVHSFRLIEILPGTADAEVAVKVDNHCLNNAPPYSALSYTWGEETGIVYISCNGSDLPVTETLANVLRLFRSSDRSEVFWIDQCCIDQSNTQERSRQVNLMYSIYSSAQTIEAWLGADSSKLGPTLRTLLMQIDCAIDSIATIGVEHLAAGSKISVTAEEDSIPGTKPIYDLTKAIPTFSGEEFLKCHGLPLADSSDWKSLWECLTSRYFSRVWTIQELHAAGVARLRWGQSELEWPLLYNAIRFCETYFVHPDLVAKPPNEWHILVAPFIKEKEGPRSTLLRYLLDSTVHKCADKRDKIFGLVGVCSTIGVSNEHFIQDTHKVDASERLQADYNLTWQEVMRDTCRAICYASTTLEILCYVSHNSLPPTNGLPSWSLSPDRENSIPEVDAGFFSSNLVACGQSLPRLGNLLDDGPEILRARGIRVDRVLAVTEPIPLGYQESMQIYLPSAERFEDAWMLMKSSLINPEQDPEDLDPVAVLASRVPDFIETICCSSRERMTSDDIREETVYLYAAYQLESALARVRDYCRQPTDSPLSNELFFPESGVFAATCAVYLDAVSHDPDVIRDTMGTHVAAEVDQCRKLVDNIFATSAADEKSAMLQSLVFGLCVVRQKNVDWRQFGDKCWDGKERSFFTTEGGRIGRGAKLLQPGDDIHVLYGGPAPFVSRSREDDARWLIGACYLHGMMEGEAIDEMSDLGLVEEDLVLA</sequence>
<dbReference type="InParanoid" id="W2RQ53"/>
<dbReference type="PANTHER" id="PTHR24148">
    <property type="entry name" value="ANKYRIN REPEAT DOMAIN-CONTAINING PROTEIN 39 HOMOLOG-RELATED"/>
    <property type="match status" value="1"/>
</dbReference>
<dbReference type="OrthoDB" id="2157530at2759"/>
<dbReference type="Pfam" id="PF26639">
    <property type="entry name" value="Het-6_barrel"/>
    <property type="match status" value="1"/>
</dbReference>
<dbReference type="HOGENOM" id="CLU_004184_7_5_1"/>
<dbReference type="AlphaFoldDB" id="W2RQ53"/>
<dbReference type="Proteomes" id="UP000030752">
    <property type="component" value="Unassembled WGS sequence"/>
</dbReference>
<dbReference type="EMBL" id="KB822722">
    <property type="protein sequence ID" value="ETN38420.1"/>
    <property type="molecule type" value="Genomic_DNA"/>
</dbReference>
<evidence type="ECO:0000313" key="3">
    <source>
        <dbReference type="Proteomes" id="UP000030752"/>
    </source>
</evidence>
<dbReference type="VEuPathDB" id="FungiDB:HMPREF1541_06455"/>
<organism evidence="2 3">
    <name type="scientific">Cyphellophora europaea (strain CBS 101466)</name>
    <name type="common">Phialophora europaea</name>
    <dbReference type="NCBI Taxonomy" id="1220924"/>
    <lineage>
        <taxon>Eukaryota</taxon>
        <taxon>Fungi</taxon>
        <taxon>Dikarya</taxon>
        <taxon>Ascomycota</taxon>
        <taxon>Pezizomycotina</taxon>
        <taxon>Eurotiomycetes</taxon>
        <taxon>Chaetothyriomycetidae</taxon>
        <taxon>Chaetothyriales</taxon>
        <taxon>Cyphellophoraceae</taxon>
        <taxon>Cyphellophora</taxon>
    </lineage>
</organism>
<dbReference type="RefSeq" id="XP_008719009.1">
    <property type="nucleotide sequence ID" value="XM_008720787.1"/>
</dbReference>